<sequence>MAEGSGGGAATFSFDDLTKAASRATQLIRAWLSPMGTKSTWLGPLSVLSDAVAGSVLFCESSEDGAFIAIVPPRVPSSPPVRRLRGVVSIRVSRDGSLSAARYYNLIASFHAHGISVAPRSQLVFSPSKLISSSEYEPKQSEGAFPEYVGSKHGSSEVENVL</sequence>
<gene>
    <name evidence="2" type="ORF">AB1Y20_011664</name>
</gene>
<comment type="caution">
    <text evidence="2">The sequence shown here is derived from an EMBL/GenBank/DDBJ whole genome shotgun (WGS) entry which is preliminary data.</text>
</comment>
<dbReference type="AlphaFoldDB" id="A0AB34IJS1"/>
<proteinExistence type="predicted"/>
<name>A0AB34IJS1_PRYPA</name>
<evidence type="ECO:0000256" key="1">
    <source>
        <dbReference type="SAM" id="MobiDB-lite"/>
    </source>
</evidence>
<evidence type="ECO:0000313" key="2">
    <source>
        <dbReference type="EMBL" id="KAL1499460.1"/>
    </source>
</evidence>
<reference evidence="2 3" key="1">
    <citation type="journal article" date="2024" name="Science">
        <title>Giant polyketide synthase enzymes in the biosynthesis of giant marine polyether toxins.</title>
        <authorList>
            <person name="Fallon T.R."/>
            <person name="Shende V.V."/>
            <person name="Wierzbicki I.H."/>
            <person name="Pendleton A.L."/>
            <person name="Watervoot N.F."/>
            <person name="Auber R.P."/>
            <person name="Gonzalez D.J."/>
            <person name="Wisecaver J.H."/>
            <person name="Moore B.S."/>
        </authorList>
    </citation>
    <scope>NUCLEOTIDE SEQUENCE [LARGE SCALE GENOMIC DNA]</scope>
    <source>
        <strain evidence="2 3">12B1</strain>
    </source>
</reference>
<dbReference type="Proteomes" id="UP001515480">
    <property type="component" value="Unassembled WGS sequence"/>
</dbReference>
<protein>
    <submittedName>
        <fullName evidence="2">Uncharacterized protein</fullName>
    </submittedName>
</protein>
<dbReference type="EMBL" id="JBGBPQ010000025">
    <property type="protein sequence ID" value="KAL1499460.1"/>
    <property type="molecule type" value="Genomic_DNA"/>
</dbReference>
<keyword evidence="3" id="KW-1185">Reference proteome</keyword>
<accession>A0AB34IJS1</accession>
<feature type="region of interest" description="Disordered" evidence="1">
    <location>
        <begin position="135"/>
        <end position="162"/>
    </location>
</feature>
<evidence type="ECO:0000313" key="3">
    <source>
        <dbReference type="Proteomes" id="UP001515480"/>
    </source>
</evidence>
<organism evidence="2 3">
    <name type="scientific">Prymnesium parvum</name>
    <name type="common">Toxic golden alga</name>
    <dbReference type="NCBI Taxonomy" id="97485"/>
    <lineage>
        <taxon>Eukaryota</taxon>
        <taxon>Haptista</taxon>
        <taxon>Haptophyta</taxon>
        <taxon>Prymnesiophyceae</taxon>
        <taxon>Prymnesiales</taxon>
        <taxon>Prymnesiaceae</taxon>
        <taxon>Prymnesium</taxon>
    </lineage>
</organism>